<accession>A0A3D9ALJ4</accession>
<gene>
    <name evidence="1" type="ORF">DRF68_18150</name>
</gene>
<keyword evidence="2" id="KW-1185">Reference proteome</keyword>
<dbReference type="RefSeq" id="WP_116099805.1">
    <property type="nucleotide sequence ID" value="NZ_QNVU01000052.1"/>
</dbReference>
<organism evidence="1 2">
    <name type="scientific">Candidatus Chryseobacterium massiliense</name>
    <dbReference type="NCBI Taxonomy" id="204089"/>
    <lineage>
        <taxon>Bacteria</taxon>
        <taxon>Pseudomonadati</taxon>
        <taxon>Bacteroidota</taxon>
        <taxon>Flavobacteriia</taxon>
        <taxon>Flavobacteriales</taxon>
        <taxon>Weeksellaceae</taxon>
        <taxon>Chryseobacterium group</taxon>
        <taxon>Chryseobacterium</taxon>
    </lineage>
</organism>
<proteinExistence type="predicted"/>
<sequence length="179" mass="20743">MKKTLKTMVIILLLIALFLGMAYLYHTDFGRKGVLSNAPDLPKIEIPVTYNVAWWAHQKDLVIDDFKVNIVENNLHLFNNKALISYKIKGKIKYDGHWKPNIKEVHISERINKDSIQNFNRIIEITPIVEVKKDTNANGGIEDFEFTNQHIITSGKFGLNRIKIICENKDTIIELQQRK</sequence>
<dbReference type="AlphaFoldDB" id="A0A3D9ALJ4"/>
<protein>
    <submittedName>
        <fullName evidence="1">Uncharacterized protein</fullName>
    </submittedName>
</protein>
<evidence type="ECO:0000313" key="2">
    <source>
        <dbReference type="Proteomes" id="UP000256924"/>
    </source>
</evidence>
<reference evidence="1 2" key="1">
    <citation type="journal article" date="2004" name="Emerg. Infect. Dis.">
        <title>Amoebae-resisting bacteria isolated from human nasal swabs by amoebal coculture.</title>
        <authorList>
            <person name="Greub G."/>
            <person name="La Scola B."/>
            <person name="Raoult D."/>
        </authorList>
    </citation>
    <scope>NUCLEOTIDE SEQUENCE [LARGE SCALE GENOMIC DNA]</scope>
    <source>
        <strain evidence="1 2">CCUG 51329</strain>
    </source>
</reference>
<name>A0A3D9ALJ4_9FLAO</name>
<dbReference type="EMBL" id="QNVU01000052">
    <property type="protein sequence ID" value="REC41972.1"/>
    <property type="molecule type" value="Genomic_DNA"/>
</dbReference>
<comment type="caution">
    <text evidence="1">The sequence shown here is derived from an EMBL/GenBank/DDBJ whole genome shotgun (WGS) entry which is preliminary data.</text>
</comment>
<dbReference type="Proteomes" id="UP000256924">
    <property type="component" value="Unassembled WGS sequence"/>
</dbReference>
<evidence type="ECO:0000313" key="1">
    <source>
        <dbReference type="EMBL" id="REC41972.1"/>
    </source>
</evidence>